<gene>
    <name evidence="2" type="ORF">LZZ85_06390</name>
</gene>
<keyword evidence="3" id="KW-1185">Reference proteome</keyword>
<organism evidence="2 3">
    <name type="scientific">Terrimonas ginsenosidimutans</name>
    <dbReference type="NCBI Taxonomy" id="2908004"/>
    <lineage>
        <taxon>Bacteria</taxon>
        <taxon>Pseudomonadati</taxon>
        <taxon>Bacteroidota</taxon>
        <taxon>Chitinophagia</taxon>
        <taxon>Chitinophagales</taxon>
        <taxon>Chitinophagaceae</taxon>
        <taxon>Terrimonas</taxon>
    </lineage>
</organism>
<dbReference type="InterPro" id="IPR049211">
    <property type="entry name" value="DUF6814"/>
</dbReference>
<keyword evidence="1" id="KW-0812">Transmembrane</keyword>
<protein>
    <recommendedName>
        <fullName evidence="4">Cardiolipin synthase N-terminal domain-containing protein</fullName>
    </recommendedName>
</protein>
<dbReference type="Pfam" id="PF20664">
    <property type="entry name" value="DUF6814"/>
    <property type="match status" value="1"/>
</dbReference>
<feature type="transmembrane region" description="Helical" evidence="1">
    <location>
        <begin position="43"/>
        <end position="67"/>
    </location>
</feature>
<evidence type="ECO:0000256" key="1">
    <source>
        <dbReference type="SAM" id="Phobius"/>
    </source>
</evidence>
<keyword evidence="1" id="KW-1133">Transmembrane helix</keyword>
<evidence type="ECO:0000313" key="2">
    <source>
        <dbReference type="EMBL" id="MCG2613900.1"/>
    </source>
</evidence>
<comment type="caution">
    <text evidence="2">The sequence shown here is derived from an EMBL/GenBank/DDBJ whole genome shotgun (WGS) entry which is preliminary data.</text>
</comment>
<sequence>MNTVKKLLGLVWLILAPAVIYFLVSGAITHIDPSGTKDINNPVVWIIIILIFTPIAIGLFIFGLYALKGEYAKLPSKSDELN</sequence>
<dbReference type="Proteomes" id="UP001165367">
    <property type="component" value="Unassembled WGS sequence"/>
</dbReference>
<keyword evidence="1" id="KW-0472">Membrane</keyword>
<dbReference type="RefSeq" id="WP_237869811.1">
    <property type="nucleotide sequence ID" value="NZ_JAKLTR010000003.1"/>
</dbReference>
<evidence type="ECO:0008006" key="4">
    <source>
        <dbReference type="Google" id="ProtNLM"/>
    </source>
</evidence>
<proteinExistence type="predicted"/>
<dbReference type="EMBL" id="JAKLTR010000003">
    <property type="protein sequence ID" value="MCG2613900.1"/>
    <property type="molecule type" value="Genomic_DNA"/>
</dbReference>
<reference evidence="2" key="1">
    <citation type="submission" date="2022-01" db="EMBL/GenBank/DDBJ databases">
        <authorList>
            <person name="Jo J.-H."/>
            <person name="Im W.-T."/>
        </authorList>
    </citation>
    <scope>NUCLEOTIDE SEQUENCE</scope>
    <source>
        <strain evidence="2">NA20</strain>
    </source>
</reference>
<feature type="transmembrane region" description="Helical" evidence="1">
    <location>
        <begin position="7"/>
        <end position="31"/>
    </location>
</feature>
<name>A0ABS9KNK7_9BACT</name>
<evidence type="ECO:0000313" key="3">
    <source>
        <dbReference type="Proteomes" id="UP001165367"/>
    </source>
</evidence>
<accession>A0ABS9KNK7</accession>